<proteinExistence type="predicted"/>
<reference evidence="2" key="2">
    <citation type="submission" date="2020-06" db="EMBL/GenBank/DDBJ databases">
        <title>Helianthus annuus Genome sequencing and assembly Release 2.</title>
        <authorList>
            <person name="Gouzy J."/>
            <person name="Langlade N."/>
            <person name="Munos S."/>
        </authorList>
    </citation>
    <scope>NUCLEOTIDE SEQUENCE</scope>
    <source>
        <tissue evidence="2">Leaves</tissue>
    </source>
</reference>
<dbReference type="Gramene" id="mRNA:HanXRQr2_Chr13g0593121">
    <property type="protein sequence ID" value="mRNA:HanXRQr2_Chr13g0593121"/>
    <property type="gene ID" value="HanXRQr2_Chr13g0593121"/>
</dbReference>
<keyword evidence="3" id="KW-1185">Reference proteome</keyword>
<name>A0A9K3HAN9_HELAN</name>
<gene>
    <name evidence="2" type="ORF">HanXRQr2_Chr13g0593121</name>
</gene>
<evidence type="ECO:0000313" key="3">
    <source>
        <dbReference type="Proteomes" id="UP000215914"/>
    </source>
</evidence>
<dbReference type="EMBL" id="MNCJ02000328">
    <property type="protein sequence ID" value="KAF5773832.1"/>
    <property type="molecule type" value="Genomic_DNA"/>
</dbReference>
<organism evidence="2 3">
    <name type="scientific">Helianthus annuus</name>
    <name type="common">Common sunflower</name>
    <dbReference type="NCBI Taxonomy" id="4232"/>
    <lineage>
        <taxon>Eukaryota</taxon>
        <taxon>Viridiplantae</taxon>
        <taxon>Streptophyta</taxon>
        <taxon>Embryophyta</taxon>
        <taxon>Tracheophyta</taxon>
        <taxon>Spermatophyta</taxon>
        <taxon>Magnoliopsida</taxon>
        <taxon>eudicotyledons</taxon>
        <taxon>Gunneridae</taxon>
        <taxon>Pentapetalae</taxon>
        <taxon>asterids</taxon>
        <taxon>campanulids</taxon>
        <taxon>Asterales</taxon>
        <taxon>Asteraceae</taxon>
        <taxon>Asteroideae</taxon>
        <taxon>Heliantheae alliance</taxon>
        <taxon>Heliantheae</taxon>
        <taxon>Helianthus</taxon>
    </lineage>
</organism>
<evidence type="ECO:0000256" key="1">
    <source>
        <dbReference type="SAM" id="Coils"/>
    </source>
</evidence>
<evidence type="ECO:0000313" key="2">
    <source>
        <dbReference type="EMBL" id="KAF5773832.1"/>
    </source>
</evidence>
<protein>
    <submittedName>
        <fullName evidence="2">Uncharacterized protein</fullName>
    </submittedName>
</protein>
<comment type="caution">
    <text evidence="2">The sequence shown here is derived from an EMBL/GenBank/DDBJ whole genome shotgun (WGS) entry which is preliminary data.</text>
</comment>
<feature type="coiled-coil region" evidence="1">
    <location>
        <begin position="19"/>
        <end position="70"/>
    </location>
</feature>
<reference evidence="2" key="1">
    <citation type="journal article" date="2017" name="Nature">
        <title>The sunflower genome provides insights into oil metabolism, flowering and Asterid evolution.</title>
        <authorList>
            <person name="Badouin H."/>
            <person name="Gouzy J."/>
            <person name="Grassa C.J."/>
            <person name="Murat F."/>
            <person name="Staton S.E."/>
            <person name="Cottret L."/>
            <person name="Lelandais-Briere C."/>
            <person name="Owens G.L."/>
            <person name="Carrere S."/>
            <person name="Mayjonade B."/>
            <person name="Legrand L."/>
            <person name="Gill N."/>
            <person name="Kane N.C."/>
            <person name="Bowers J.E."/>
            <person name="Hubner S."/>
            <person name="Bellec A."/>
            <person name="Berard A."/>
            <person name="Berges H."/>
            <person name="Blanchet N."/>
            <person name="Boniface M.C."/>
            <person name="Brunel D."/>
            <person name="Catrice O."/>
            <person name="Chaidir N."/>
            <person name="Claudel C."/>
            <person name="Donnadieu C."/>
            <person name="Faraut T."/>
            <person name="Fievet G."/>
            <person name="Helmstetter N."/>
            <person name="King M."/>
            <person name="Knapp S.J."/>
            <person name="Lai Z."/>
            <person name="Le Paslier M.C."/>
            <person name="Lippi Y."/>
            <person name="Lorenzon L."/>
            <person name="Mandel J.R."/>
            <person name="Marage G."/>
            <person name="Marchand G."/>
            <person name="Marquand E."/>
            <person name="Bret-Mestries E."/>
            <person name="Morien E."/>
            <person name="Nambeesan S."/>
            <person name="Nguyen T."/>
            <person name="Pegot-Espagnet P."/>
            <person name="Pouilly N."/>
            <person name="Raftis F."/>
            <person name="Sallet E."/>
            <person name="Schiex T."/>
            <person name="Thomas J."/>
            <person name="Vandecasteele C."/>
            <person name="Vares D."/>
            <person name="Vear F."/>
            <person name="Vautrin S."/>
            <person name="Crespi M."/>
            <person name="Mangin B."/>
            <person name="Burke J.M."/>
            <person name="Salse J."/>
            <person name="Munos S."/>
            <person name="Vincourt P."/>
            <person name="Rieseberg L.H."/>
            <person name="Langlade N.B."/>
        </authorList>
    </citation>
    <scope>NUCLEOTIDE SEQUENCE</scope>
    <source>
        <tissue evidence="2">Leaves</tissue>
    </source>
</reference>
<sequence>MYRIGTIVDSRVMMMGAQERSDNDEVERLKEKIAELEEDKIEKHAMMEKIEEGARLYAEMNEKIQMLSQNPPQNPSPT</sequence>
<accession>A0A9K3HAN9</accession>
<dbReference type="AlphaFoldDB" id="A0A9K3HAN9"/>
<dbReference type="Proteomes" id="UP000215914">
    <property type="component" value="Unassembled WGS sequence"/>
</dbReference>
<keyword evidence="1" id="KW-0175">Coiled coil</keyword>